<sequence length="266" mass="28542">GEPAKLHVEPESDYSVIIGEVETVSQGRSSISVEVEPGDHQSIIKVSGRISQSDRARAYWRRIHHSGIHTGSAFKHMLETMGIRVTGKVLVAPPSTPPIVPPKAPETASSTAEASTEEPTTASPEESTAPLTAEPLVSMDSPRLADIIEKVNKYSNNFMAAQVARVVGAEVTQSPGTWGKAESAILAFLKDEVKVTGPTPTIKNASGLHDVNRVTARQVCELLGYMQNQPRMRTEFRNSLAVAGGTGTLETRMHEGTANLLLRGKT</sequence>
<evidence type="ECO:0000256" key="3">
    <source>
        <dbReference type="SAM" id="MobiDB-lite"/>
    </source>
</evidence>
<dbReference type="Gene3D" id="3.40.710.10">
    <property type="entry name" value="DD-peptidase/beta-lactamase superfamily"/>
    <property type="match status" value="1"/>
</dbReference>
<accession>A0A382Y8F0</accession>
<dbReference type="EMBL" id="UINC01173265">
    <property type="protein sequence ID" value="SVD78768.1"/>
    <property type="molecule type" value="Genomic_DNA"/>
</dbReference>
<organism evidence="4">
    <name type="scientific">marine metagenome</name>
    <dbReference type="NCBI Taxonomy" id="408172"/>
    <lineage>
        <taxon>unclassified sequences</taxon>
        <taxon>metagenomes</taxon>
        <taxon>ecological metagenomes</taxon>
    </lineage>
</organism>
<feature type="compositionally biased region" description="Pro residues" evidence="3">
    <location>
        <begin position="94"/>
        <end position="104"/>
    </location>
</feature>
<evidence type="ECO:0000256" key="1">
    <source>
        <dbReference type="ARBA" id="ARBA00006096"/>
    </source>
</evidence>
<dbReference type="PANTHER" id="PTHR30023">
    <property type="entry name" value="D-ALANYL-D-ALANINE CARBOXYPEPTIDASE"/>
    <property type="match status" value="1"/>
</dbReference>
<dbReference type="AlphaFoldDB" id="A0A382Y8F0"/>
<dbReference type="SUPFAM" id="SSF56601">
    <property type="entry name" value="beta-lactamase/transpeptidase-like"/>
    <property type="match status" value="1"/>
</dbReference>
<feature type="region of interest" description="Disordered" evidence="3">
    <location>
        <begin position="94"/>
        <end position="136"/>
    </location>
</feature>
<feature type="non-terminal residue" evidence="4">
    <location>
        <position position="1"/>
    </location>
</feature>
<evidence type="ECO:0000256" key="2">
    <source>
        <dbReference type="ARBA" id="ARBA00022801"/>
    </source>
</evidence>
<proteinExistence type="inferred from homology"/>
<dbReference type="InterPro" id="IPR012338">
    <property type="entry name" value="Beta-lactam/transpept-like"/>
</dbReference>
<dbReference type="GO" id="GO:0000270">
    <property type="term" value="P:peptidoglycan metabolic process"/>
    <property type="evidence" value="ECO:0007669"/>
    <property type="project" value="TreeGrafter"/>
</dbReference>
<dbReference type="Pfam" id="PF02113">
    <property type="entry name" value="Peptidase_S13"/>
    <property type="match status" value="1"/>
</dbReference>
<protein>
    <submittedName>
        <fullName evidence="4">Uncharacterized protein</fullName>
    </submittedName>
</protein>
<gene>
    <name evidence="4" type="ORF">METZ01_LOCUS431622</name>
</gene>
<feature type="compositionally biased region" description="Low complexity" evidence="3">
    <location>
        <begin position="105"/>
        <end position="130"/>
    </location>
</feature>
<name>A0A382Y8F0_9ZZZZ</name>
<dbReference type="GO" id="GO:0004185">
    <property type="term" value="F:serine-type carboxypeptidase activity"/>
    <property type="evidence" value="ECO:0007669"/>
    <property type="project" value="InterPro"/>
</dbReference>
<dbReference type="GO" id="GO:0006508">
    <property type="term" value="P:proteolysis"/>
    <property type="evidence" value="ECO:0007669"/>
    <property type="project" value="InterPro"/>
</dbReference>
<feature type="non-terminal residue" evidence="4">
    <location>
        <position position="266"/>
    </location>
</feature>
<dbReference type="InterPro" id="IPR000667">
    <property type="entry name" value="Peptidase_S13"/>
</dbReference>
<reference evidence="4" key="1">
    <citation type="submission" date="2018-05" db="EMBL/GenBank/DDBJ databases">
        <authorList>
            <person name="Lanie J.A."/>
            <person name="Ng W.-L."/>
            <person name="Kazmierczak K.M."/>
            <person name="Andrzejewski T.M."/>
            <person name="Davidsen T.M."/>
            <person name="Wayne K.J."/>
            <person name="Tettelin H."/>
            <person name="Glass J.I."/>
            <person name="Rusch D."/>
            <person name="Podicherti R."/>
            <person name="Tsui H.-C.T."/>
            <person name="Winkler M.E."/>
        </authorList>
    </citation>
    <scope>NUCLEOTIDE SEQUENCE</scope>
</reference>
<dbReference type="PANTHER" id="PTHR30023:SF0">
    <property type="entry name" value="PENICILLIN-SENSITIVE CARBOXYPEPTIDASE A"/>
    <property type="match status" value="1"/>
</dbReference>
<evidence type="ECO:0000313" key="4">
    <source>
        <dbReference type="EMBL" id="SVD78768.1"/>
    </source>
</evidence>
<keyword evidence="2" id="KW-0378">Hydrolase</keyword>
<comment type="similarity">
    <text evidence="1">Belongs to the peptidase S13 family.</text>
</comment>